<organism evidence="1 2">
    <name type="scientific">Amblyomma americanum</name>
    <name type="common">Lone star tick</name>
    <dbReference type="NCBI Taxonomy" id="6943"/>
    <lineage>
        <taxon>Eukaryota</taxon>
        <taxon>Metazoa</taxon>
        <taxon>Ecdysozoa</taxon>
        <taxon>Arthropoda</taxon>
        <taxon>Chelicerata</taxon>
        <taxon>Arachnida</taxon>
        <taxon>Acari</taxon>
        <taxon>Parasitiformes</taxon>
        <taxon>Ixodida</taxon>
        <taxon>Ixodoidea</taxon>
        <taxon>Ixodidae</taxon>
        <taxon>Amblyomminae</taxon>
        <taxon>Amblyomma</taxon>
    </lineage>
</organism>
<evidence type="ECO:0000313" key="2">
    <source>
        <dbReference type="Proteomes" id="UP001321473"/>
    </source>
</evidence>
<comment type="caution">
    <text evidence="1">The sequence shown here is derived from an EMBL/GenBank/DDBJ whole genome shotgun (WGS) entry which is preliminary data.</text>
</comment>
<dbReference type="Proteomes" id="UP001321473">
    <property type="component" value="Unassembled WGS sequence"/>
</dbReference>
<dbReference type="EMBL" id="JARKHS020031426">
    <property type="protein sequence ID" value="KAK8761219.1"/>
    <property type="molecule type" value="Genomic_DNA"/>
</dbReference>
<gene>
    <name evidence="1" type="ORF">V5799_027516</name>
</gene>
<protein>
    <submittedName>
        <fullName evidence="1">Uncharacterized protein</fullName>
    </submittedName>
</protein>
<sequence>MPATVGLWAGRARVEISVGPLASLLVQPRPKTGLRGCSPCGLPTCPLIPSQPTTCGVSPNGTCWEQTTPENIKLRKCNARKAAFITVKTRGRAGAVQPYAMIGGATRAPPVSAGTR</sequence>
<name>A0AAQ4DFH9_AMBAM</name>
<proteinExistence type="predicted"/>
<evidence type="ECO:0000313" key="1">
    <source>
        <dbReference type="EMBL" id="KAK8761219.1"/>
    </source>
</evidence>
<keyword evidence="2" id="KW-1185">Reference proteome</keyword>
<reference evidence="1 2" key="1">
    <citation type="journal article" date="2023" name="Arcadia Sci">
        <title>De novo assembly of a long-read Amblyomma americanum tick genome.</title>
        <authorList>
            <person name="Chou S."/>
            <person name="Poskanzer K.E."/>
            <person name="Rollins M."/>
            <person name="Thuy-Boun P.S."/>
        </authorList>
    </citation>
    <scope>NUCLEOTIDE SEQUENCE [LARGE SCALE GENOMIC DNA]</scope>
    <source>
        <strain evidence="1">F_SG_1</strain>
        <tissue evidence="1">Salivary glands</tissue>
    </source>
</reference>
<dbReference type="AlphaFoldDB" id="A0AAQ4DFH9"/>
<accession>A0AAQ4DFH9</accession>